<dbReference type="InterPro" id="IPR001347">
    <property type="entry name" value="SIS_dom"/>
</dbReference>
<organism evidence="3 4">
    <name type="scientific">Kalanchoe fedtschenkoi</name>
    <name type="common">Lavender scallops</name>
    <name type="synonym">South American air plant</name>
    <dbReference type="NCBI Taxonomy" id="63787"/>
    <lineage>
        <taxon>Eukaryota</taxon>
        <taxon>Viridiplantae</taxon>
        <taxon>Streptophyta</taxon>
        <taxon>Embryophyta</taxon>
        <taxon>Tracheophyta</taxon>
        <taxon>Spermatophyta</taxon>
        <taxon>Magnoliopsida</taxon>
        <taxon>eudicotyledons</taxon>
        <taxon>Gunneridae</taxon>
        <taxon>Pentapetalae</taxon>
        <taxon>Saxifragales</taxon>
        <taxon>Crassulaceae</taxon>
        <taxon>Kalanchoe</taxon>
    </lineage>
</organism>
<dbReference type="AlphaFoldDB" id="A0A7N0UHI0"/>
<name>A0A7N0UHI0_KALFE</name>
<dbReference type="Proteomes" id="UP000594263">
    <property type="component" value="Unplaced"/>
</dbReference>
<dbReference type="GO" id="GO:1901135">
    <property type="term" value="P:carbohydrate derivative metabolic process"/>
    <property type="evidence" value="ECO:0007669"/>
    <property type="project" value="InterPro"/>
</dbReference>
<comment type="similarity">
    <text evidence="1">Belongs to the SIS family. PHI subfamily.</text>
</comment>
<evidence type="ECO:0000256" key="1">
    <source>
        <dbReference type="ARBA" id="ARBA00009235"/>
    </source>
</evidence>
<dbReference type="Gene3D" id="3.40.50.10490">
    <property type="entry name" value="Glucose-6-phosphate isomerase like protein, domain 1"/>
    <property type="match status" value="1"/>
</dbReference>
<accession>A0A7N0UHI0</accession>
<evidence type="ECO:0000313" key="3">
    <source>
        <dbReference type="EnsemblPlants" id="Kaladp0068s0125.1.v1.1.CDS.1"/>
    </source>
</evidence>
<dbReference type="OMA" id="YKTIQPM"/>
<dbReference type="EnsemblPlants" id="Kaladp0068s0125.1.v1.1">
    <property type="protein sequence ID" value="Kaladp0068s0125.1.v1.1.CDS.1"/>
    <property type="gene ID" value="Kaladp0068s0125.v1.1"/>
</dbReference>
<dbReference type="InterPro" id="IPR017552">
    <property type="entry name" value="PHI/rmpB"/>
</dbReference>
<keyword evidence="4" id="KW-1185">Reference proteome</keyword>
<sequence>MAEEVVSMCSLASQICNQIAAVFSSSDALDAILTALADAAKNHRRIFVHGVGRELLMLKSLCMRLVHLGLSAHVVGDVTTPPIRPHDLLIASAGPGSFSTVDAICAVARANSAIVLLVTAHPETPSCKNLATHIAYLPARTMADDHTSSSSSGEDELISKRELLPMGSLYEGAMFVLFEVVVYKLGDILGEAPAAITLRHTNLE</sequence>
<dbReference type="SUPFAM" id="SSF53697">
    <property type="entry name" value="SIS domain"/>
    <property type="match status" value="1"/>
</dbReference>
<proteinExistence type="inferred from homology"/>
<dbReference type="InterPro" id="IPR046348">
    <property type="entry name" value="SIS_dom_sf"/>
</dbReference>
<evidence type="ECO:0000259" key="2">
    <source>
        <dbReference type="PROSITE" id="PS51464"/>
    </source>
</evidence>
<protein>
    <recommendedName>
        <fullName evidence="2">SIS domain-containing protein</fullName>
    </recommendedName>
</protein>
<dbReference type="PROSITE" id="PS51464">
    <property type="entry name" value="SIS"/>
    <property type="match status" value="1"/>
</dbReference>
<feature type="domain" description="SIS" evidence="2">
    <location>
        <begin position="36"/>
        <end position="191"/>
    </location>
</feature>
<dbReference type="GO" id="GO:0097367">
    <property type="term" value="F:carbohydrate derivative binding"/>
    <property type="evidence" value="ECO:0007669"/>
    <property type="project" value="InterPro"/>
</dbReference>
<dbReference type="PANTHER" id="PTHR43443">
    <property type="entry name" value="3-HEXULOSE-6-PHOSPHATE ISOMERASE"/>
    <property type="match status" value="1"/>
</dbReference>
<dbReference type="GO" id="GO:0016853">
    <property type="term" value="F:isomerase activity"/>
    <property type="evidence" value="ECO:0007669"/>
    <property type="project" value="InterPro"/>
</dbReference>
<evidence type="ECO:0000313" key="4">
    <source>
        <dbReference type="Proteomes" id="UP000594263"/>
    </source>
</evidence>
<reference evidence="3" key="1">
    <citation type="submission" date="2021-01" db="UniProtKB">
        <authorList>
            <consortium name="EnsemblPlants"/>
        </authorList>
    </citation>
    <scope>IDENTIFICATION</scope>
</reference>
<dbReference type="Gramene" id="Kaladp0068s0125.1.v1.1">
    <property type="protein sequence ID" value="Kaladp0068s0125.1.v1.1.CDS.1"/>
    <property type="gene ID" value="Kaladp0068s0125.v1.1"/>
</dbReference>
<dbReference type="PANTHER" id="PTHR43443:SF1">
    <property type="entry name" value="3-HEXULOSE-6-PHOSPHATE ISOMERASE"/>
    <property type="match status" value="1"/>
</dbReference>